<gene>
    <name evidence="2" type="ORF">H9811_00455</name>
</gene>
<keyword evidence="1" id="KW-0812">Transmembrane</keyword>
<comment type="caution">
    <text evidence="2">The sequence shown here is derived from an EMBL/GenBank/DDBJ whole genome shotgun (WGS) entry which is preliminary data.</text>
</comment>
<reference evidence="2" key="1">
    <citation type="journal article" date="2021" name="PeerJ">
        <title>Extensive microbial diversity within the chicken gut microbiome revealed by metagenomics and culture.</title>
        <authorList>
            <person name="Gilroy R."/>
            <person name="Ravi A."/>
            <person name="Getino M."/>
            <person name="Pursley I."/>
            <person name="Horton D.L."/>
            <person name="Alikhan N.F."/>
            <person name="Baker D."/>
            <person name="Gharbi K."/>
            <person name="Hall N."/>
            <person name="Watson M."/>
            <person name="Adriaenssens E.M."/>
            <person name="Foster-Nyarko E."/>
            <person name="Jarju S."/>
            <person name="Secka A."/>
            <person name="Antonio M."/>
            <person name="Oren A."/>
            <person name="Chaudhuri R.R."/>
            <person name="La Ragione R."/>
            <person name="Hildebrand F."/>
            <person name="Pallen M.J."/>
        </authorList>
    </citation>
    <scope>NUCLEOTIDE SEQUENCE</scope>
    <source>
        <strain evidence="2">ChiSxjej1B13-11774</strain>
    </source>
</reference>
<reference evidence="2" key="2">
    <citation type="submission" date="2021-04" db="EMBL/GenBank/DDBJ databases">
        <authorList>
            <person name="Gilroy R."/>
        </authorList>
    </citation>
    <scope>NUCLEOTIDE SEQUENCE</scope>
    <source>
        <strain evidence="2">ChiSxjej1B13-11774</strain>
    </source>
</reference>
<dbReference type="Proteomes" id="UP000824048">
    <property type="component" value="Unassembled WGS sequence"/>
</dbReference>
<evidence type="ECO:0000256" key="1">
    <source>
        <dbReference type="SAM" id="Phobius"/>
    </source>
</evidence>
<protein>
    <submittedName>
        <fullName evidence="2">Uncharacterized protein</fullName>
    </submittedName>
</protein>
<evidence type="ECO:0000313" key="2">
    <source>
        <dbReference type="EMBL" id="HIZ41013.1"/>
    </source>
</evidence>
<proteinExistence type="predicted"/>
<keyword evidence="1" id="KW-0472">Membrane</keyword>
<feature type="transmembrane region" description="Helical" evidence="1">
    <location>
        <begin position="58"/>
        <end position="76"/>
    </location>
</feature>
<evidence type="ECO:0000313" key="3">
    <source>
        <dbReference type="Proteomes" id="UP000824048"/>
    </source>
</evidence>
<accession>A0A9D2EP19</accession>
<keyword evidence="1" id="KW-1133">Transmembrane helix</keyword>
<feature type="transmembrane region" description="Helical" evidence="1">
    <location>
        <begin position="27"/>
        <end position="52"/>
    </location>
</feature>
<sequence>MAEKKMTAPVLAHRDGRNKELTKKLTIIVPLLRAAVKTAAVTLGIYLLAAVAALNVPALVGGVLALNALLGIWFALDEEVAT</sequence>
<organism evidence="2 3">
    <name type="scientific">Candidatus Gemmiger excrementigallinarum</name>
    <dbReference type="NCBI Taxonomy" id="2838609"/>
    <lineage>
        <taxon>Bacteria</taxon>
        <taxon>Bacillati</taxon>
        <taxon>Bacillota</taxon>
        <taxon>Clostridia</taxon>
        <taxon>Eubacteriales</taxon>
        <taxon>Gemmiger</taxon>
    </lineage>
</organism>
<dbReference type="AlphaFoldDB" id="A0A9D2EP19"/>
<dbReference type="EMBL" id="DXBP01000002">
    <property type="protein sequence ID" value="HIZ41013.1"/>
    <property type="molecule type" value="Genomic_DNA"/>
</dbReference>
<name>A0A9D2EP19_9FIRM</name>